<sequence>MIESWIAIGDSFTEGVGDEGPDGVCIGWADRLATQLAAVNPSFSYANLALRGKMMKEILDDQVPIAVAERPDLITLCAGGNDIIVPGVDIDEIAAMFDAAVAALRATGAQVLVFTAPDVKFQPVVRMVRTKAAIYNAHIHASADRHGAKVVDLWSMSTLRDRRAWSDDRLHFAPDGHRRIALRTAEVLGLPVTEDWREPLPEQPPLRWLDMRRMDVSWARAHLIPWIGRQLRGQSLGDGLAPKRPRLTPYRIPKEPQLQSLKDVTTC</sequence>
<dbReference type="PANTHER" id="PTHR43784">
    <property type="entry name" value="GDSL-LIKE LIPASE/ACYLHYDROLASE, PUTATIVE (AFU_ORTHOLOGUE AFUA_2G00820)-RELATED"/>
    <property type="match status" value="1"/>
</dbReference>
<dbReference type="Gene3D" id="3.40.50.1110">
    <property type="entry name" value="SGNH hydrolase"/>
    <property type="match status" value="1"/>
</dbReference>
<proteinExistence type="predicted"/>
<evidence type="ECO:0000313" key="2">
    <source>
        <dbReference type="EMBL" id="TDQ04639.1"/>
    </source>
</evidence>
<comment type="caution">
    <text evidence="2">The sequence shown here is derived from an EMBL/GenBank/DDBJ whole genome shotgun (WGS) entry which is preliminary data.</text>
</comment>
<dbReference type="Pfam" id="PF13472">
    <property type="entry name" value="Lipase_GDSL_2"/>
    <property type="match status" value="1"/>
</dbReference>
<dbReference type="SUPFAM" id="SSF52266">
    <property type="entry name" value="SGNH hydrolase"/>
    <property type="match status" value="1"/>
</dbReference>
<organism evidence="2 3">
    <name type="scientific">Labedaea rhizosphaerae</name>
    <dbReference type="NCBI Taxonomy" id="598644"/>
    <lineage>
        <taxon>Bacteria</taxon>
        <taxon>Bacillati</taxon>
        <taxon>Actinomycetota</taxon>
        <taxon>Actinomycetes</taxon>
        <taxon>Pseudonocardiales</taxon>
        <taxon>Pseudonocardiaceae</taxon>
        <taxon>Labedaea</taxon>
    </lineage>
</organism>
<accession>A0A4R6SKN8</accession>
<keyword evidence="3" id="KW-1185">Reference proteome</keyword>
<dbReference type="CDD" id="cd01832">
    <property type="entry name" value="SGNH_hydrolase_like_1"/>
    <property type="match status" value="1"/>
</dbReference>
<protein>
    <submittedName>
        <fullName evidence="2">Lysophospholipase L1-like esterase</fullName>
    </submittedName>
</protein>
<gene>
    <name evidence="2" type="ORF">EV186_101593</name>
</gene>
<dbReference type="AlphaFoldDB" id="A0A4R6SKN8"/>
<dbReference type="RefSeq" id="WP_133847515.1">
    <property type="nucleotide sequence ID" value="NZ_SNXZ01000001.1"/>
</dbReference>
<feature type="domain" description="SGNH hydrolase-type esterase" evidence="1">
    <location>
        <begin position="7"/>
        <end position="179"/>
    </location>
</feature>
<dbReference type="PANTHER" id="PTHR43784:SF2">
    <property type="entry name" value="GDSL-LIKE LIPASE_ACYLHYDROLASE, PUTATIVE (AFU_ORTHOLOGUE AFUA_2G00820)-RELATED"/>
    <property type="match status" value="1"/>
</dbReference>
<name>A0A4R6SKN8_LABRH</name>
<evidence type="ECO:0000259" key="1">
    <source>
        <dbReference type="Pfam" id="PF13472"/>
    </source>
</evidence>
<dbReference type="InterPro" id="IPR013830">
    <property type="entry name" value="SGNH_hydro"/>
</dbReference>
<dbReference type="Proteomes" id="UP000295444">
    <property type="component" value="Unassembled WGS sequence"/>
</dbReference>
<dbReference type="OrthoDB" id="3465773at2"/>
<dbReference type="EMBL" id="SNXZ01000001">
    <property type="protein sequence ID" value="TDQ04639.1"/>
    <property type="molecule type" value="Genomic_DNA"/>
</dbReference>
<evidence type="ECO:0000313" key="3">
    <source>
        <dbReference type="Proteomes" id="UP000295444"/>
    </source>
</evidence>
<dbReference type="InterPro" id="IPR053140">
    <property type="entry name" value="GDSL_Rv0518-like"/>
</dbReference>
<dbReference type="InterPro" id="IPR036514">
    <property type="entry name" value="SGNH_hydro_sf"/>
</dbReference>
<reference evidence="2 3" key="1">
    <citation type="submission" date="2019-03" db="EMBL/GenBank/DDBJ databases">
        <title>Genomic Encyclopedia of Type Strains, Phase IV (KMG-IV): sequencing the most valuable type-strain genomes for metagenomic binning, comparative biology and taxonomic classification.</title>
        <authorList>
            <person name="Goeker M."/>
        </authorList>
    </citation>
    <scope>NUCLEOTIDE SEQUENCE [LARGE SCALE GENOMIC DNA]</scope>
    <source>
        <strain evidence="2 3">DSM 45361</strain>
    </source>
</reference>